<dbReference type="RefSeq" id="WP_187524878.1">
    <property type="nucleotide sequence ID" value="NZ_JACRTA010000001.1"/>
</dbReference>
<comment type="caution">
    <text evidence="2">The sequence shown here is derived from an EMBL/GenBank/DDBJ whole genome shotgun (WGS) entry which is preliminary data.</text>
</comment>
<protein>
    <submittedName>
        <fullName evidence="2">Hydantoinase B/oxoprolinase family protein</fullName>
    </submittedName>
</protein>
<dbReference type="Pfam" id="PF02538">
    <property type="entry name" value="Hydantoinase_B"/>
    <property type="match status" value="1"/>
</dbReference>
<organism evidence="2 3">
    <name type="scientific">Lentihominibacter hominis</name>
    <dbReference type="NCBI Taxonomy" id="2763645"/>
    <lineage>
        <taxon>Bacteria</taxon>
        <taxon>Bacillati</taxon>
        <taxon>Bacillota</taxon>
        <taxon>Clostridia</taxon>
        <taxon>Peptostreptococcales</taxon>
        <taxon>Anaerovoracaceae</taxon>
        <taxon>Lentihominibacter</taxon>
    </lineage>
</organism>
<dbReference type="GO" id="GO:0017168">
    <property type="term" value="F:5-oxoprolinase (ATP-hydrolyzing) activity"/>
    <property type="evidence" value="ECO:0007669"/>
    <property type="project" value="TreeGrafter"/>
</dbReference>
<dbReference type="InterPro" id="IPR045079">
    <property type="entry name" value="Oxoprolinase-like"/>
</dbReference>
<dbReference type="PANTHER" id="PTHR11365">
    <property type="entry name" value="5-OXOPROLINASE RELATED"/>
    <property type="match status" value="1"/>
</dbReference>
<feature type="domain" description="Hydantoinase B/oxoprolinase" evidence="1">
    <location>
        <begin position="6"/>
        <end position="536"/>
    </location>
</feature>
<dbReference type="PANTHER" id="PTHR11365:SF23">
    <property type="entry name" value="HYPOTHETICAL 5-OXOPROLINASE (EUROFUNG)-RELATED"/>
    <property type="match status" value="1"/>
</dbReference>
<dbReference type="EMBL" id="JACRTA010000001">
    <property type="protein sequence ID" value="MBC8567519.1"/>
    <property type="molecule type" value="Genomic_DNA"/>
</dbReference>
<dbReference type="AlphaFoldDB" id="A0A926E838"/>
<evidence type="ECO:0000313" key="3">
    <source>
        <dbReference type="Proteomes" id="UP000610862"/>
    </source>
</evidence>
<dbReference type="GO" id="GO:0006749">
    <property type="term" value="P:glutathione metabolic process"/>
    <property type="evidence" value="ECO:0007669"/>
    <property type="project" value="TreeGrafter"/>
</dbReference>
<keyword evidence="3" id="KW-1185">Reference proteome</keyword>
<dbReference type="GO" id="GO:0005829">
    <property type="term" value="C:cytosol"/>
    <property type="evidence" value="ECO:0007669"/>
    <property type="project" value="TreeGrafter"/>
</dbReference>
<evidence type="ECO:0000313" key="2">
    <source>
        <dbReference type="EMBL" id="MBC8567519.1"/>
    </source>
</evidence>
<accession>A0A926E838</accession>
<dbReference type="InterPro" id="IPR003692">
    <property type="entry name" value="Hydantoinase_B"/>
</dbReference>
<reference evidence="2" key="1">
    <citation type="submission" date="2020-08" db="EMBL/GenBank/DDBJ databases">
        <title>Genome public.</title>
        <authorList>
            <person name="Liu C."/>
            <person name="Sun Q."/>
        </authorList>
    </citation>
    <scope>NUCLEOTIDE SEQUENCE</scope>
    <source>
        <strain evidence="2">NSJ-24</strain>
    </source>
</reference>
<dbReference type="Proteomes" id="UP000610862">
    <property type="component" value="Unassembled WGS sequence"/>
</dbReference>
<proteinExistence type="predicted"/>
<gene>
    <name evidence="2" type="ORF">H8692_01930</name>
</gene>
<evidence type="ECO:0000259" key="1">
    <source>
        <dbReference type="Pfam" id="PF02538"/>
    </source>
</evidence>
<sequence>MNKKLDPITFEVVRSSFDYITKMMSQTLQKISFSPIMYDQVDFSNALFDDKANLIGQTTNVPVHLAAMHHCVNAAVEAFKDDFNEGDVVILNDPYRGGTHNMDVTFVTPLFWDGKLTAYACSRGHWQDMGGKAASSESPTAVHIAEEGLRLPPTKIFINKEPVTWLIDIIRNNTRAPYFIDGDIRAHMGALNTAEKHFFELVEKYGEETVRACMEEALDYTERRTRAAIAKLPNGVYEAEDYIDADGVNNEAIYVRATVTIEDEDITVDFTGSSPTVDGPVNFPLAGTCSGVYFGLKFFLDLDAPPNAGMYRPIHIIVPENTVFNPRWPAPVYYGNLITSEKAADLIWQCLEKAIPQDIVGMPYADCNPISWGVVNAREGVSDTFGELPPGGWGGTPYGDGMSATYSRHGNCMDFTPEQMELLYPVICTEREFKTDSAGAGKFRGGLGLQVSWKILQNATMNLGMGRSRFGPPGVCGGKDGLPSSVIVNMGTDKEKVIGGYTKDHEYLMTMFDNYPMKAGETVTMITQGGGGYGDPKERDPELVKKDVKNEVISKDAAAREYGVSL</sequence>
<name>A0A926E838_9FIRM</name>